<sequence>MMLLLCALRCLASWRGVMVLFFMVGPAPILRAQCPAATTACTPGNAPAATSSFSMGIFAVTLGTLHHASAGATDGYQDYSCQQSAALVLGTDAILSIQTNANTDETVRAWIDLNNDGVFNPSSELVFSSNAKRVHTGTIRLPSTTSMGVRLRLRIAADYANAPVPTPCSTPYYSQTEDYSVVVSAGTMPPTAEFVVDHPQTCSGIVQFTDQSQYAPTHWLWSFGDGTTSTLQNPSHYYAAAGTYTVELTATNALGSTTRTRTGYVTYTSYAPIVATCTPATSAYCCNYGITSFSLGPLTQSSADGSVGYQDFTCTGQATLTAGGHYPIRLTTNPTLAQDTRVWLDANNDGIFATSELLYQALNTTNPSGQVTMPTAAVLNHPLRLRVISDYAGSSFTPCTAVQYGQAEDYTITLQPNTSRPAADFTSTYVAGSCQTSVQFTDKSEHAPTSWHWNFGDGSTSTLQNPSHTYQSTGFYAVSLTVTNTFGTDTKTLADYVQVAIPCVPYCASSGQNASFWITNVALVTPNAPTFANASGADTNGYGNYNSRVMTLRPGLASTLTVTTAPTLQHSTLVWVDWNRDGTFAFSELVTNSVGVEPATVSVTAPTQAETIGATRMRVVVRLNANQPNACLANQPGSETEDYTVLISPVTATTLVHRRATLDVFPNPTADGLVYLRAGEAAIPGACLVRVENLLGAHLLSATLRLLPTHNTEFNLRPLPAGVYVLRLQYPDGQTAVHRVVRE</sequence>
<dbReference type="InterPro" id="IPR000601">
    <property type="entry name" value="PKD_dom"/>
</dbReference>
<dbReference type="SUPFAM" id="SSF49299">
    <property type="entry name" value="PKD domain"/>
    <property type="match status" value="2"/>
</dbReference>
<evidence type="ECO:0000313" key="3">
    <source>
        <dbReference type="Proteomes" id="UP000198310"/>
    </source>
</evidence>
<organism evidence="2 3">
    <name type="scientific">Hymenobacter mucosus</name>
    <dbReference type="NCBI Taxonomy" id="1411120"/>
    <lineage>
        <taxon>Bacteria</taxon>
        <taxon>Pseudomonadati</taxon>
        <taxon>Bacteroidota</taxon>
        <taxon>Cytophagia</taxon>
        <taxon>Cytophagales</taxon>
        <taxon>Hymenobacteraceae</taxon>
        <taxon>Hymenobacter</taxon>
    </lineage>
</organism>
<dbReference type="InterPro" id="IPR022409">
    <property type="entry name" value="PKD/Chitinase_dom"/>
</dbReference>
<dbReference type="RefSeq" id="WP_089332740.1">
    <property type="nucleotide sequence ID" value="NZ_FZNS01000004.1"/>
</dbReference>
<dbReference type="Gene3D" id="2.60.40.10">
    <property type="entry name" value="Immunoglobulins"/>
    <property type="match status" value="2"/>
</dbReference>
<evidence type="ECO:0000259" key="1">
    <source>
        <dbReference type="PROSITE" id="PS50093"/>
    </source>
</evidence>
<dbReference type="CDD" id="cd00146">
    <property type="entry name" value="PKD"/>
    <property type="match status" value="2"/>
</dbReference>
<dbReference type="PROSITE" id="PS50093">
    <property type="entry name" value="PKD"/>
    <property type="match status" value="2"/>
</dbReference>
<reference evidence="3" key="1">
    <citation type="submission" date="2017-06" db="EMBL/GenBank/DDBJ databases">
        <authorList>
            <person name="Varghese N."/>
            <person name="Submissions S."/>
        </authorList>
    </citation>
    <scope>NUCLEOTIDE SEQUENCE [LARGE SCALE GENOMIC DNA]</scope>
    <source>
        <strain evidence="3">DSM 28041</strain>
    </source>
</reference>
<dbReference type="PANTHER" id="PTHR36842:SF1">
    <property type="entry name" value="PROTEIN TOLB"/>
    <property type="match status" value="1"/>
</dbReference>
<dbReference type="InterPro" id="IPR045474">
    <property type="entry name" value="GEVED"/>
</dbReference>
<dbReference type="Proteomes" id="UP000198310">
    <property type="component" value="Unassembled WGS sequence"/>
</dbReference>
<accession>A0A238XSR9</accession>
<dbReference type="AlphaFoldDB" id="A0A238XSR9"/>
<proteinExistence type="predicted"/>
<dbReference type="Pfam" id="PF20009">
    <property type="entry name" value="GEVED"/>
    <property type="match status" value="3"/>
</dbReference>
<gene>
    <name evidence="2" type="ORF">SAMN06269173_104320</name>
</gene>
<feature type="domain" description="PKD" evidence="1">
    <location>
        <begin position="421"/>
        <end position="499"/>
    </location>
</feature>
<dbReference type="NCBIfam" id="TIGR04183">
    <property type="entry name" value="Por_Secre_tail"/>
    <property type="match status" value="1"/>
</dbReference>
<dbReference type="InterPro" id="IPR013783">
    <property type="entry name" value="Ig-like_fold"/>
</dbReference>
<dbReference type="FunFam" id="2.60.40.10:FF:000270">
    <property type="entry name" value="Cell surface protein"/>
    <property type="match status" value="2"/>
</dbReference>
<evidence type="ECO:0000313" key="2">
    <source>
        <dbReference type="EMBL" id="SNR61374.1"/>
    </source>
</evidence>
<dbReference type="SMART" id="SM00089">
    <property type="entry name" value="PKD"/>
    <property type="match status" value="2"/>
</dbReference>
<name>A0A238XSR9_9BACT</name>
<dbReference type="PANTHER" id="PTHR36842">
    <property type="entry name" value="PROTEIN TOLB HOMOLOG"/>
    <property type="match status" value="1"/>
</dbReference>
<dbReference type="InterPro" id="IPR026444">
    <property type="entry name" value="Secre_tail"/>
</dbReference>
<dbReference type="Pfam" id="PF18911">
    <property type="entry name" value="PKD_4"/>
    <property type="match status" value="2"/>
</dbReference>
<dbReference type="InterPro" id="IPR035986">
    <property type="entry name" value="PKD_dom_sf"/>
</dbReference>
<protein>
    <submittedName>
        <fullName evidence="2">Por secretion system C-terminal sorting domain-containing protein</fullName>
    </submittedName>
</protein>
<feature type="domain" description="PKD" evidence="1">
    <location>
        <begin position="189"/>
        <end position="266"/>
    </location>
</feature>
<dbReference type="EMBL" id="FZNS01000004">
    <property type="protein sequence ID" value="SNR61374.1"/>
    <property type="molecule type" value="Genomic_DNA"/>
</dbReference>
<keyword evidence="3" id="KW-1185">Reference proteome</keyword>